<feature type="compositionally biased region" description="Polar residues" evidence="1">
    <location>
        <begin position="36"/>
        <end position="50"/>
    </location>
</feature>
<reference evidence="2 3" key="1">
    <citation type="submission" date="2018-11" db="EMBL/GenBank/DDBJ databases">
        <authorList>
            <consortium name="Pathogen Informatics"/>
        </authorList>
    </citation>
    <scope>NUCLEOTIDE SEQUENCE [LARGE SCALE GENOMIC DNA]</scope>
    <source>
        <strain>Denwood</strain>
        <strain evidence="3">Zambia</strain>
    </source>
</reference>
<dbReference type="AlphaFoldDB" id="A0A183Q276"/>
<sequence>MSFLSNSISYSFNFPIPIFFSTPSAPSARGVEKNSHSVTSDSTKAHSTTPARPLMASKSETANLTPA</sequence>
<protein>
    <submittedName>
        <fullName evidence="2">Uncharacterized protein</fullName>
    </submittedName>
</protein>
<dbReference type="Proteomes" id="UP000269396">
    <property type="component" value="Unassembled WGS sequence"/>
</dbReference>
<accession>A0A183Q276</accession>
<proteinExistence type="predicted"/>
<evidence type="ECO:0000256" key="1">
    <source>
        <dbReference type="SAM" id="MobiDB-lite"/>
    </source>
</evidence>
<evidence type="ECO:0000313" key="2">
    <source>
        <dbReference type="EMBL" id="VDP83209.1"/>
    </source>
</evidence>
<feature type="compositionally biased region" description="Polar residues" evidence="1">
    <location>
        <begin position="58"/>
        <end position="67"/>
    </location>
</feature>
<keyword evidence="3" id="KW-1185">Reference proteome</keyword>
<evidence type="ECO:0000313" key="3">
    <source>
        <dbReference type="Proteomes" id="UP000269396"/>
    </source>
</evidence>
<name>A0A183Q276_9TREM</name>
<dbReference type="EMBL" id="UZAL01045188">
    <property type="protein sequence ID" value="VDP83209.1"/>
    <property type="molecule type" value="Genomic_DNA"/>
</dbReference>
<feature type="region of interest" description="Disordered" evidence="1">
    <location>
        <begin position="25"/>
        <end position="67"/>
    </location>
</feature>
<organism evidence="2 3">
    <name type="scientific">Schistosoma mattheei</name>
    <dbReference type="NCBI Taxonomy" id="31246"/>
    <lineage>
        <taxon>Eukaryota</taxon>
        <taxon>Metazoa</taxon>
        <taxon>Spiralia</taxon>
        <taxon>Lophotrochozoa</taxon>
        <taxon>Platyhelminthes</taxon>
        <taxon>Trematoda</taxon>
        <taxon>Digenea</taxon>
        <taxon>Strigeidida</taxon>
        <taxon>Schistosomatoidea</taxon>
        <taxon>Schistosomatidae</taxon>
        <taxon>Schistosoma</taxon>
    </lineage>
</organism>
<gene>
    <name evidence="2" type="ORF">SMTD_LOCUS20712</name>
</gene>